<gene>
    <name evidence="1" type="ORF">BN1095_340156</name>
</gene>
<accession>A0A069ASV2</accession>
<proteinExistence type="predicted"/>
<sequence length="55" mass="6512">MVLPSLMIQLNYIKIYFLKLIKLFIYQKQMAKIVIVHTNNKAIYTTKNEPLNLIS</sequence>
<dbReference type="AlphaFoldDB" id="A0A069ASV2"/>
<evidence type="ECO:0000313" key="1">
    <source>
        <dbReference type="EMBL" id="CDT20747.1"/>
    </source>
</evidence>
<organism evidence="1">
    <name type="scientific">Clostridioides difficile</name>
    <name type="common">Peptoclostridium difficile</name>
    <dbReference type="NCBI Taxonomy" id="1496"/>
    <lineage>
        <taxon>Bacteria</taxon>
        <taxon>Bacillati</taxon>
        <taxon>Bacillota</taxon>
        <taxon>Clostridia</taxon>
        <taxon>Peptostreptococcales</taxon>
        <taxon>Peptostreptococcaceae</taxon>
        <taxon>Clostridioides</taxon>
    </lineage>
</organism>
<reference evidence="1" key="1">
    <citation type="submission" date="2014-07" db="EMBL/GenBank/DDBJ databases">
        <authorList>
            <person name="Monot Marc"/>
        </authorList>
    </citation>
    <scope>NUCLEOTIDE SEQUENCE</scope>
    <source>
        <strain evidence="1">7032989</strain>
    </source>
</reference>
<dbReference type="EMBL" id="LK933005">
    <property type="protein sequence ID" value="CDT20747.1"/>
    <property type="molecule type" value="Genomic_DNA"/>
</dbReference>
<protein>
    <submittedName>
        <fullName evidence="1">Uncharacterized protein</fullName>
    </submittedName>
</protein>
<name>A0A069ASV2_CLODI</name>